<organism evidence="6 7">
    <name type="scientific">Alkalispirochaeta sphaeroplastigenens</name>
    <dbReference type="NCBI Taxonomy" id="1187066"/>
    <lineage>
        <taxon>Bacteria</taxon>
        <taxon>Pseudomonadati</taxon>
        <taxon>Spirochaetota</taxon>
        <taxon>Spirochaetia</taxon>
        <taxon>Spirochaetales</taxon>
        <taxon>Spirochaetaceae</taxon>
        <taxon>Alkalispirochaeta</taxon>
    </lineage>
</organism>
<dbReference type="InterPro" id="IPR018060">
    <property type="entry name" value="HTH_AraC"/>
</dbReference>
<dbReference type="PROSITE" id="PS00041">
    <property type="entry name" value="HTH_ARAC_FAMILY_1"/>
    <property type="match status" value="1"/>
</dbReference>
<feature type="domain" description="HTH araC/xylS-type" evidence="5">
    <location>
        <begin position="184"/>
        <end position="287"/>
    </location>
</feature>
<dbReference type="PROSITE" id="PS01124">
    <property type="entry name" value="HTH_ARAC_FAMILY_2"/>
    <property type="match status" value="1"/>
</dbReference>
<dbReference type="InterPro" id="IPR009057">
    <property type="entry name" value="Homeodomain-like_sf"/>
</dbReference>
<sequence length="307" mass="35029">MFFPSPPGSAHATDLKDLIVQEELLAIFTHIARAFGFRTSLLDLEGREILPGEAHQLSRYCRLVQESLHLRHRCRENDRCQASIARQRGTAHHYTCHAGLAEAIFPLLADQHCVGYILVGQFRHDRTIPPDLHCPCGSLSPGALREAYQELPRCTTDQLQSILELLRITTSYILDHRIVTARRTRLADAIRETIRSSCDTPLTMSDLATRYGRSPSTINQALREVTGKSFSSLLAETRLERARRLLQEEPETPIQEIARRVGFDDPLYFSRFFRTHQGVSPRTYRQNLDRPLPSPGRGDEEHRGREK</sequence>
<dbReference type="PANTHER" id="PTHR43280:SF2">
    <property type="entry name" value="HTH-TYPE TRANSCRIPTIONAL REGULATOR EXSA"/>
    <property type="match status" value="1"/>
</dbReference>
<dbReference type="SUPFAM" id="SSF46689">
    <property type="entry name" value="Homeodomain-like"/>
    <property type="match status" value="1"/>
</dbReference>
<dbReference type="InterPro" id="IPR020449">
    <property type="entry name" value="Tscrpt_reg_AraC-type_HTH"/>
</dbReference>
<dbReference type="PRINTS" id="PR00032">
    <property type="entry name" value="HTHARAC"/>
</dbReference>
<evidence type="ECO:0000313" key="6">
    <source>
        <dbReference type="EMBL" id="POQ99653.1"/>
    </source>
</evidence>
<comment type="caution">
    <text evidence="6">The sequence shown here is derived from an EMBL/GenBank/DDBJ whole genome shotgun (WGS) entry which is preliminary data.</text>
</comment>
<evidence type="ECO:0000259" key="5">
    <source>
        <dbReference type="PROSITE" id="PS01124"/>
    </source>
</evidence>
<dbReference type="GO" id="GO:0003700">
    <property type="term" value="F:DNA-binding transcription factor activity"/>
    <property type="evidence" value="ECO:0007669"/>
    <property type="project" value="InterPro"/>
</dbReference>
<feature type="compositionally biased region" description="Basic and acidic residues" evidence="4">
    <location>
        <begin position="297"/>
        <end position="307"/>
    </location>
</feature>
<dbReference type="InterPro" id="IPR018062">
    <property type="entry name" value="HTH_AraC-typ_CS"/>
</dbReference>
<dbReference type="InterPro" id="IPR018771">
    <property type="entry name" value="PocR_dom"/>
</dbReference>
<dbReference type="PANTHER" id="PTHR43280">
    <property type="entry name" value="ARAC-FAMILY TRANSCRIPTIONAL REGULATOR"/>
    <property type="match status" value="1"/>
</dbReference>
<dbReference type="EMBL" id="LPWH01000093">
    <property type="protein sequence ID" value="POQ99653.1"/>
    <property type="molecule type" value="Genomic_DNA"/>
</dbReference>
<feature type="region of interest" description="Disordered" evidence="4">
    <location>
        <begin position="280"/>
        <end position="307"/>
    </location>
</feature>
<gene>
    <name evidence="6" type="ORF">AU468_10100</name>
</gene>
<keyword evidence="3" id="KW-0804">Transcription</keyword>
<protein>
    <recommendedName>
        <fullName evidence="5">HTH araC/xylS-type domain-containing protein</fullName>
    </recommendedName>
</protein>
<dbReference type="Proteomes" id="UP000237350">
    <property type="component" value="Unassembled WGS sequence"/>
</dbReference>
<keyword evidence="7" id="KW-1185">Reference proteome</keyword>
<accession>A0A2S4JJE0</accession>
<name>A0A2S4JJE0_9SPIO</name>
<keyword evidence="2" id="KW-0238">DNA-binding</keyword>
<dbReference type="Pfam" id="PF10114">
    <property type="entry name" value="PocR"/>
    <property type="match status" value="1"/>
</dbReference>
<dbReference type="GO" id="GO:0043565">
    <property type="term" value="F:sequence-specific DNA binding"/>
    <property type="evidence" value="ECO:0007669"/>
    <property type="project" value="InterPro"/>
</dbReference>
<dbReference type="Pfam" id="PF12833">
    <property type="entry name" value="HTH_18"/>
    <property type="match status" value="1"/>
</dbReference>
<evidence type="ECO:0000256" key="3">
    <source>
        <dbReference type="ARBA" id="ARBA00023163"/>
    </source>
</evidence>
<reference evidence="7" key="1">
    <citation type="submission" date="2015-12" db="EMBL/GenBank/DDBJ databases">
        <authorList>
            <person name="Lodha T.D."/>
            <person name="Chintalapati S."/>
            <person name="Chintalapati V.R."/>
            <person name="Sravanthi T."/>
        </authorList>
    </citation>
    <scope>NUCLEOTIDE SEQUENCE [LARGE SCALE GENOMIC DNA]</scope>
    <source>
        <strain evidence="7">JC133</strain>
    </source>
</reference>
<dbReference type="Gene3D" id="1.10.10.60">
    <property type="entry name" value="Homeodomain-like"/>
    <property type="match status" value="1"/>
</dbReference>
<evidence type="ECO:0000313" key="7">
    <source>
        <dbReference type="Proteomes" id="UP000237350"/>
    </source>
</evidence>
<dbReference type="SMART" id="SM00342">
    <property type="entry name" value="HTH_ARAC"/>
    <property type="match status" value="1"/>
</dbReference>
<dbReference type="AlphaFoldDB" id="A0A2S4JJE0"/>
<proteinExistence type="predicted"/>
<evidence type="ECO:0000256" key="2">
    <source>
        <dbReference type="ARBA" id="ARBA00023125"/>
    </source>
</evidence>
<keyword evidence="1" id="KW-0805">Transcription regulation</keyword>
<evidence type="ECO:0000256" key="4">
    <source>
        <dbReference type="SAM" id="MobiDB-lite"/>
    </source>
</evidence>
<evidence type="ECO:0000256" key="1">
    <source>
        <dbReference type="ARBA" id="ARBA00023015"/>
    </source>
</evidence>